<name>A0A1I6GG74_9RHOB</name>
<gene>
    <name evidence="1" type="ORF">SAMN04488002_1432</name>
</gene>
<dbReference type="RefSeq" id="WP_090214288.1">
    <property type="nucleotide sequence ID" value="NZ_FOYO01000001.1"/>
</dbReference>
<dbReference type="STRING" id="670154.SAMN04488002_1432"/>
<sequence length="283" mass="32383">MLLKLGDRTSKNLGFAYEQVSGVSYGEETITESNLLDLKRLNPTQIRIETFSKSVESKKTGADWEWHIAGKTNTLKMRVQAKRITRDGKIKGLKQQGKNALLPQICLLLKSAKLTGRMPLYCFYSAEKHRTVWNASASSAPSFKGFETGCLLVDAHTVKSKMPKNLSEIEADTWPWHFLWSNNLFERSINIFEKRFAQTHPEFELHENFKTLPPVGVVKDFPFPTIDQLNGRTAITSSFAGLVATSGYSIDHEIQVAREEQRDISRILYMDVKEPDLMHWRFR</sequence>
<evidence type="ECO:0000313" key="1">
    <source>
        <dbReference type="EMBL" id="SFR41205.1"/>
    </source>
</evidence>
<organism evidence="1 2">
    <name type="scientific">Litoreibacter janthinus</name>
    <dbReference type="NCBI Taxonomy" id="670154"/>
    <lineage>
        <taxon>Bacteria</taxon>
        <taxon>Pseudomonadati</taxon>
        <taxon>Pseudomonadota</taxon>
        <taxon>Alphaproteobacteria</taxon>
        <taxon>Rhodobacterales</taxon>
        <taxon>Roseobacteraceae</taxon>
        <taxon>Litoreibacter</taxon>
    </lineage>
</organism>
<keyword evidence="2" id="KW-1185">Reference proteome</keyword>
<proteinExistence type="predicted"/>
<dbReference type="Proteomes" id="UP000199658">
    <property type="component" value="Unassembled WGS sequence"/>
</dbReference>
<dbReference type="EMBL" id="FOYO01000001">
    <property type="protein sequence ID" value="SFR41205.1"/>
    <property type="molecule type" value="Genomic_DNA"/>
</dbReference>
<protein>
    <submittedName>
        <fullName evidence="1">Uncharacterized protein</fullName>
    </submittedName>
</protein>
<accession>A0A1I6GG74</accession>
<dbReference type="OrthoDB" id="7823481at2"/>
<dbReference type="Pfam" id="PF20320">
    <property type="entry name" value="DUF6615"/>
    <property type="match status" value="1"/>
</dbReference>
<dbReference type="InterPro" id="IPR046723">
    <property type="entry name" value="DUF6615"/>
</dbReference>
<evidence type="ECO:0000313" key="2">
    <source>
        <dbReference type="Proteomes" id="UP000199658"/>
    </source>
</evidence>
<dbReference type="AlphaFoldDB" id="A0A1I6GG74"/>
<reference evidence="2" key="1">
    <citation type="submission" date="2016-10" db="EMBL/GenBank/DDBJ databases">
        <authorList>
            <person name="Varghese N."/>
            <person name="Submissions S."/>
        </authorList>
    </citation>
    <scope>NUCLEOTIDE SEQUENCE [LARGE SCALE GENOMIC DNA]</scope>
    <source>
        <strain evidence="2">DSM 26921</strain>
    </source>
</reference>